<dbReference type="Proteomes" id="UP000730481">
    <property type="component" value="Unassembled WGS sequence"/>
</dbReference>
<comment type="caution">
    <text evidence="1">The sequence shown here is derived from an EMBL/GenBank/DDBJ whole genome shotgun (WGS) entry which is preliminary data.</text>
</comment>
<gene>
    <name evidence="1" type="ORF">FBEOM_12844</name>
</gene>
<proteinExistence type="predicted"/>
<evidence type="ECO:0000313" key="1">
    <source>
        <dbReference type="EMBL" id="KAF4333331.1"/>
    </source>
</evidence>
<reference evidence="1" key="1">
    <citation type="journal article" date="2017" name="Mycologia">
        <title>Fusarium algeriense, sp. nov., a novel toxigenic crown rot pathogen of durum wheat from Algeria is nested in the Fusarium burgessii species complex.</title>
        <authorList>
            <person name="Laraba I."/>
            <person name="Keddad A."/>
            <person name="Boureghda H."/>
            <person name="Abdallah N."/>
            <person name="Vaughan M.M."/>
            <person name="Proctor R.H."/>
            <person name="Busman M."/>
            <person name="O'Donnell K."/>
        </authorList>
    </citation>
    <scope>NUCLEOTIDE SEQUENCE</scope>
    <source>
        <strain evidence="1">NRRL 25174</strain>
    </source>
</reference>
<dbReference type="EMBL" id="PVQB02000868">
    <property type="protein sequence ID" value="KAF4333331.1"/>
    <property type="molecule type" value="Genomic_DNA"/>
</dbReference>
<sequence>MEARLSASENENVLIKEEMEASADYTPDARLTRTLRLELEKAHNIFLRAENFDDEHPGILPHDVFNQYTALFHLSIDRKDIRADPRKSENVQRKVEELQRLIHKHLNFFWTSPNGQDGNLENALSPKGTESFRICLSQAVNFKLDLMKTTTRLNFFYYKSGEPFDDERMERCMFSVRQKNTIKACLFPLLLFSPAQEPTTESDDYVLEHNFQYIAYFTRLHDGNHLDLELAAKAIILT</sequence>
<evidence type="ECO:0000313" key="2">
    <source>
        <dbReference type="Proteomes" id="UP000730481"/>
    </source>
</evidence>
<name>A0A9P5A7F2_9HYPO</name>
<keyword evidence="2" id="KW-1185">Reference proteome</keyword>
<protein>
    <submittedName>
        <fullName evidence="1">Uncharacterized protein</fullName>
    </submittedName>
</protein>
<organism evidence="1 2">
    <name type="scientific">Fusarium beomiforme</name>
    <dbReference type="NCBI Taxonomy" id="44412"/>
    <lineage>
        <taxon>Eukaryota</taxon>
        <taxon>Fungi</taxon>
        <taxon>Dikarya</taxon>
        <taxon>Ascomycota</taxon>
        <taxon>Pezizomycotina</taxon>
        <taxon>Sordariomycetes</taxon>
        <taxon>Hypocreomycetidae</taxon>
        <taxon>Hypocreales</taxon>
        <taxon>Nectriaceae</taxon>
        <taxon>Fusarium</taxon>
        <taxon>Fusarium burgessii species complex</taxon>
    </lineage>
</organism>
<accession>A0A9P5A7F2</accession>
<dbReference type="AlphaFoldDB" id="A0A9P5A7F2"/>
<dbReference type="OrthoDB" id="5089032at2759"/>
<reference evidence="1" key="2">
    <citation type="submission" date="2020-02" db="EMBL/GenBank/DDBJ databases">
        <title>Identification and distribution of gene clusters putatively required for synthesis of sphingolipid metabolism inhibitors in phylogenetically diverse species of the filamentous fungus Fusarium.</title>
        <authorList>
            <person name="Kim H.-S."/>
            <person name="Busman M."/>
            <person name="Brown D.W."/>
            <person name="Divon H."/>
            <person name="Uhlig S."/>
            <person name="Proctor R.H."/>
        </authorList>
    </citation>
    <scope>NUCLEOTIDE SEQUENCE</scope>
    <source>
        <strain evidence="1">NRRL 25174</strain>
    </source>
</reference>